<evidence type="ECO:0000313" key="3">
    <source>
        <dbReference type="Proteomes" id="UP001596378"/>
    </source>
</evidence>
<sequence>MSKQRILPTRLYPADLGSIMRKYGKWIQPYKNYNEKNSVYGDYDRSVKRMEVIFPLVEHPFHGITGLHAIEKYGEDGCVREYQYMWKIIIPKQGVQFNHISSWGNDPHNRPGTPEKFKMDTEPHHHHHVPGNRSFRTDNWDVHTLEQAFEFVIHYLETGTPYTASP</sequence>
<dbReference type="RefSeq" id="WP_378050074.1">
    <property type="nucleotide sequence ID" value="NZ_JBHMDN010000024.1"/>
</dbReference>
<reference evidence="3" key="1">
    <citation type="journal article" date="2019" name="Int. J. Syst. Evol. Microbiol.">
        <title>The Global Catalogue of Microorganisms (GCM) 10K type strain sequencing project: providing services to taxonomists for standard genome sequencing and annotation.</title>
        <authorList>
            <consortium name="The Broad Institute Genomics Platform"/>
            <consortium name="The Broad Institute Genome Sequencing Center for Infectious Disease"/>
            <person name="Wu L."/>
            <person name="Ma J."/>
        </authorList>
    </citation>
    <scope>NUCLEOTIDE SEQUENCE [LARGE SCALE GENOMIC DNA]</scope>
    <source>
        <strain evidence="3">KCTC 12907</strain>
    </source>
</reference>
<comment type="caution">
    <text evidence="2">The sequence shown here is derived from an EMBL/GenBank/DDBJ whole genome shotgun (WGS) entry which is preliminary data.</text>
</comment>
<proteinExistence type="predicted"/>
<evidence type="ECO:0000256" key="1">
    <source>
        <dbReference type="SAM" id="MobiDB-lite"/>
    </source>
</evidence>
<keyword evidence="3" id="KW-1185">Reference proteome</keyword>
<protein>
    <submittedName>
        <fullName evidence="2">Uncharacterized protein</fullName>
    </submittedName>
</protein>
<dbReference type="EMBL" id="JBHTAI010000029">
    <property type="protein sequence ID" value="MFC7153059.1"/>
    <property type="molecule type" value="Genomic_DNA"/>
</dbReference>
<evidence type="ECO:0000313" key="2">
    <source>
        <dbReference type="EMBL" id="MFC7153059.1"/>
    </source>
</evidence>
<accession>A0ABW2FM30</accession>
<name>A0ABW2FM30_9BACL</name>
<feature type="region of interest" description="Disordered" evidence="1">
    <location>
        <begin position="104"/>
        <end position="133"/>
    </location>
</feature>
<gene>
    <name evidence="2" type="ORF">ACFQMJ_31355</name>
</gene>
<dbReference type="Proteomes" id="UP001596378">
    <property type="component" value="Unassembled WGS sequence"/>
</dbReference>
<feature type="compositionally biased region" description="Basic and acidic residues" evidence="1">
    <location>
        <begin position="107"/>
        <end position="123"/>
    </location>
</feature>
<organism evidence="2 3">
    <name type="scientific">Cohnella cellulosilytica</name>
    <dbReference type="NCBI Taxonomy" id="986710"/>
    <lineage>
        <taxon>Bacteria</taxon>
        <taxon>Bacillati</taxon>
        <taxon>Bacillota</taxon>
        <taxon>Bacilli</taxon>
        <taxon>Bacillales</taxon>
        <taxon>Paenibacillaceae</taxon>
        <taxon>Cohnella</taxon>
    </lineage>
</organism>